<gene>
    <name evidence="2" type="ORF">FLL45_18755</name>
</gene>
<dbReference type="GO" id="GO:0004252">
    <property type="term" value="F:serine-type endopeptidase activity"/>
    <property type="evidence" value="ECO:0007669"/>
    <property type="project" value="InterPro"/>
</dbReference>
<protein>
    <submittedName>
        <fullName evidence="2">S8 family serine peptidase</fullName>
    </submittedName>
</protein>
<evidence type="ECO:0000313" key="2">
    <source>
        <dbReference type="EMBL" id="TQV72260.1"/>
    </source>
</evidence>
<keyword evidence="3" id="KW-1185">Reference proteome</keyword>
<dbReference type="EMBL" id="VIKR01000005">
    <property type="protein sequence ID" value="TQV72260.1"/>
    <property type="molecule type" value="Genomic_DNA"/>
</dbReference>
<comment type="caution">
    <text evidence="2">The sequence shown here is derived from an EMBL/GenBank/DDBJ whole genome shotgun (WGS) entry which is preliminary data.</text>
</comment>
<dbReference type="OrthoDB" id="5494295at2"/>
<accession>A0A545T4U4</accession>
<dbReference type="InterPro" id="IPR000209">
    <property type="entry name" value="Peptidase_S8/S53_dom"/>
</dbReference>
<evidence type="ECO:0000313" key="3">
    <source>
        <dbReference type="Proteomes" id="UP000317839"/>
    </source>
</evidence>
<dbReference type="SUPFAM" id="SSF52743">
    <property type="entry name" value="Subtilisin-like"/>
    <property type="match status" value="1"/>
</dbReference>
<proteinExistence type="predicted"/>
<evidence type="ECO:0000259" key="1">
    <source>
        <dbReference type="Pfam" id="PF00082"/>
    </source>
</evidence>
<dbReference type="GO" id="GO:0006508">
    <property type="term" value="P:proteolysis"/>
    <property type="evidence" value="ECO:0007669"/>
    <property type="project" value="InterPro"/>
</dbReference>
<name>A0A545T4U4_9GAMM</name>
<feature type="domain" description="Peptidase S8/S53" evidence="1">
    <location>
        <begin position="164"/>
        <end position="441"/>
    </location>
</feature>
<dbReference type="InterPro" id="IPR036852">
    <property type="entry name" value="Peptidase_S8/S53_dom_sf"/>
</dbReference>
<sequence length="620" mass="68190">MESIIMFKYLNSILVFFVALFSLTVSASQFKEGCLDNRWIAKKTFRSKSCPSTNGWVASHLFNRDSDLVNSNLENYCVYEKLLFGVSPNTDIVPQELQQLIDDDKLESNIAKDCLVVGPMAAPDVASVQENELIIQSGKKFLPAISSDIYPVRIALLDTLPSANDATQNLSTHSPHGATIAAIIHKLTCEDKNERCYASLSSQLAMPYISVEHEGEFHVYQDVYNGGYFGSISDLAQAIRNEIISWQEQSSRSRLILNLSLGWDPESWGGINNQPKDYKADVASVYDAIEDAVCRGALVIAAAGNQGNDSTHDQQPLLPARWEEIAAPSDKRCIELTGEYPSDKHRAENNGSLVYSVSGIDSLGQPLKNTRPLAKSRLATFADHVTVNSAITDKEESMTGSSIATAILSSSAALVWANRPDFSAAKVMDIIYQSADKLEYTADFYNVAVTDKQARRVSMCNALKEACSGGYCNMPAACEWPRTHANYSATSLFTDPINKHFMLSDIPSCTINGRSCKISQVKSGVISPWILPQPDPIPCPNCLYIKSQAELVFETSPTYSGTITQAELVVDNTVYTLPNFNLGDRLKIENFNLDPATHHAYISVLIDGEFRTTIPLLISQ</sequence>
<dbReference type="Proteomes" id="UP000317839">
    <property type="component" value="Unassembled WGS sequence"/>
</dbReference>
<dbReference type="Pfam" id="PF00082">
    <property type="entry name" value="Peptidase_S8"/>
    <property type="match status" value="1"/>
</dbReference>
<dbReference type="AlphaFoldDB" id="A0A545T4U4"/>
<reference evidence="2 3" key="1">
    <citation type="submission" date="2019-06" db="EMBL/GenBank/DDBJ databases">
        <title>Draft genome of Aliikangiella marina GYP-15.</title>
        <authorList>
            <person name="Wang G."/>
        </authorList>
    </citation>
    <scope>NUCLEOTIDE SEQUENCE [LARGE SCALE GENOMIC DNA]</scope>
    <source>
        <strain evidence="2 3">GYP-15</strain>
    </source>
</reference>
<organism evidence="2 3">
    <name type="scientific">Aliikangiella marina</name>
    <dbReference type="NCBI Taxonomy" id="1712262"/>
    <lineage>
        <taxon>Bacteria</taxon>
        <taxon>Pseudomonadati</taxon>
        <taxon>Pseudomonadota</taxon>
        <taxon>Gammaproteobacteria</taxon>
        <taxon>Oceanospirillales</taxon>
        <taxon>Pleioneaceae</taxon>
        <taxon>Aliikangiella</taxon>
    </lineage>
</organism>
<dbReference type="CDD" id="cd00306">
    <property type="entry name" value="Peptidases_S8_S53"/>
    <property type="match status" value="1"/>
</dbReference>
<dbReference type="Gene3D" id="3.40.50.200">
    <property type="entry name" value="Peptidase S8/S53 domain"/>
    <property type="match status" value="1"/>
</dbReference>